<reference evidence="1" key="1">
    <citation type="submission" date="1999-08" db="EMBL/GenBank/DDBJ databases">
        <title>cDNA sequence from Catla catla spleen.</title>
        <authorList>
            <person name="Vashishtha A."/>
            <person name="Ohri S."/>
            <person name="Choudhary S.K."/>
            <person name="Dixit A."/>
        </authorList>
    </citation>
    <scope>NUCLEOTIDE SEQUENCE</scope>
    <source>
        <tissue evidence="1">Spleen</tissue>
    </source>
</reference>
<accession>Q9PU87</accession>
<organism evidence="1">
    <name type="scientific">Labeo catla</name>
    <name type="common">Catla</name>
    <name type="synonym">Catla catla</name>
    <dbReference type="NCBI Taxonomy" id="72446"/>
    <lineage>
        <taxon>Eukaryota</taxon>
        <taxon>Metazoa</taxon>
        <taxon>Chordata</taxon>
        <taxon>Craniata</taxon>
        <taxon>Vertebrata</taxon>
        <taxon>Euteleostomi</taxon>
        <taxon>Actinopterygii</taxon>
        <taxon>Neopterygii</taxon>
        <taxon>Teleostei</taxon>
        <taxon>Ostariophysi</taxon>
        <taxon>Cypriniformes</taxon>
        <taxon>Cyprinidae</taxon>
        <taxon>Labeoninae</taxon>
        <taxon>Labeonini</taxon>
        <taxon>Labeo</taxon>
    </lineage>
</organism>
<dbReference type="EMBL" id="AJ249222">
    <property type="protein sequence ID" value="CAB55565.1"/>
    <property type="molecule type" value="mRNA"/>
</dbReference>
<evidence type="ECO:0000313" key="1">
    <source>
        <dbReference type="EMBL" id="CAB55565.1"/>
    </source>
</evidence>
<proteinExistence type="evidence at transcript level"/>
<name>Q9PU87_LABCA</name>
<dbReference type="AlphaFoldDB" id="Q9PU87"/>
<protein>
    <submittedName>
        <fullName evidence="1">Uncharacterized protein</fullName>
    </submittedName>
</protein>
<sequence>MLSCRAAQVIKFLIAITDSTIMYLFKGTITKINNK</sequence>